<dbReference type="EMBL" id="JAVXUO010003219">
    <property type="protein sequence ID" value="KAK2965471.1"/>
    <property type="molecule type" value="Genomic_DNA"/>
</dbReference>
<sequence>MKEEESDWLVLASDLLKIMESSILTFHKFLKIDKKKSGGVRNVFGGQNQMTTPLQQVQHSLDRREMKLKELRKKGKSWKKNSWPAMEDEVELLFALVDAKIISRVLRMTVNLVIVTGEATVEKINACRVTL</sequence>
<gene>
    <name evidence="1" type="ORF">RJ640_008265</name>
</gene>
<dbReference type="Pfam" id="PF07891">
    <property type="entry name" value="DUF1666"/>
    <property type="match status" value="1"/>
</dbReference>
<dbReference type="Proteomes" id="UP001187471">
    <property type="component" value="Unassembled WGS sequence"/>
</dbReference>
<dbReference type="AlphaFoldDB" id="A0AA88QNT3"/>
<reference evidence="1" key="1">
    <citation type="submission" date="2022-12" db="EMBL/GenBank/DDBJ databases">
        <title>Draft genome assemblies for two species of Escallonia (Escalloniales).</title>
        <authorList>
            <person name="Chanderbali A."/>
            <person name="Dervinis C."/>
            <person name="Anghel I."/>
            <person name="Soltis D."/>
            <person name="Soltis P."/>
            <person name="Zapata F."/>
        </authorList>
    </citation>
    <scope>NUCLEOTIDE SEQUENCE</scope>
    <source>
        <strain evidence="1">UCBG92.1500</strain>
        <tissue evidence="1">Leaf</tissue>
    </source>
</reference>
<evidence type="ECO:0000313" key="1">
    <source>
        <dbReference type="EMBL" id="KAK2965471.1"/>
    </source>
</evidence>
<keyword evidence="2" id="KW-1185">Reference proteome</keyword>
<comment type="caution">
    <text evidence="1">The sequence shown here is derived from an EMBL/GenBank/DDBJ whole genome shotgun (WGS) entry which is preliminary data.</text>
</comment>
<dbReference type="PANTHER" id="PTHR46702:SF1">
    <property type="entry name" value="DUF1666 FAMILY PROTEIN (DUF1666)"/>
    <property type="match status" value="1"/>
</dbReference>
<dbReference type="PANTHER" id="PTHR46702">
    <property type="entry name" value="DNA LIGASE (DUF1666)-RELATED"/>
    <property type="match status" value="1"/>
</dbReference>
<organism evidence="1 2">
    <name type="scientific">Escallonia rubra</name>
    <dbReference type="NCBI Taxonomy" id="112253"/>
    <lineage>
        <taxon>Eukaryota</taxon>
        <taxon>Viridiplantae</taxon>
        <taxon>Streptophyta</taxon>
        <taxon>Embryophyta</taxon>
        <taxon>Tracheophyta</taxon>
        <taxon>Spermatophyta</taxon>
        <taxon>Magnoliopsida</taxon>
        <taxon>eudicotyledons</taxon>
        <taxon>Gunneridae</taxon>
        <taxon>Pentapetalae</taxon>
        <taxon>asterids</taxon>
        <taxon>campanulids</taxon>
        <taxon>Escalloniales</taxon>
        <taxon>Escalloniaceae</taxon>
        <taxon>Escallonia</taxon>
    </lineage>
</organism>
<proteinExistence type="predicted"/>
<dbReference type="InterPro" id="IPR012870">
    <property type="entry name" value="DUF1666"/>
</dbReference>
<accession>A0AA88QNT3</accession>
<protein>
    <submittedName>
        <fullName evidence="1">Uncharacterized protein</fullName>
    </submittedName>
</protein>
<name>A0AA88QNT3_9ASTE</name>
<evidence type="ECO:0000313" key="2">
    <source>
        <dbReference type="Proteomes" id="UP001187471"/>
    </source>
</evidence>